<protein>
    <recommendedName>
        <fullName evidence="4">Secreted protein</fullName>
    </recommendedName>
</protein>
<evidence type="ECO:0000313" key="2">
    <source>
        <dbReference type="EMBL" id="GAC98614.1"/>
    </source>
</evidence>
<dbReference type="GeneID" id="24111480"/>
<dbReference type="RefSeq" id="XP_012192201.1">
    <property type="nucleotide sequence ID" value="XM_012336811.1"/>
</dbReference>
<dbReference type="EMBL" id="DF238821">
    <property type="protein sequence ID" value="GAC98614.1"/>
    <property type="molecule type" value="Genomic_DNA"/>
</dbReference>
<keyword evidence="1" id="KW-0732">Signal</keyword>
<evidence type="ECO:0000313" key="3">
    <source>
        <dbReference type="Proteomes" id="UP000014071"/>
    </source>
</evidence>
<feature type="signal peptide" evidence="1">
    <location>
        <begin position="1"/>
        <end position="20"/>
    </location>
</feature>
<dbReference type="AlphaFoldDB" id="R9PB85"/>
<sequence length="105" mass="11993">MRILLINGVRLIVAFSIAYSSNICTIQISVEIVGIFLTRHSIDSGVNMDPCCRAGDDEAMTLQRLVLRASRQGRYRENFASWTHKRTFTDSLHRSVSVEVRDSRY</sequence>
<evidence type="ECO:0008006" key="4">
    <source>
        <dbReference type="Google" id="ProtNLM"/>
    </source>
</evidence>
<gene>
    <name evidence="2" type="ORF">PHSY_006208</name>
</gene>
<organism evidence="2 3">
    <name type="scientific">Pseudozyma hubeiensis (strain SY62)</name>
    <name type="common">Yeast</name>
    <dbReference type="NCBI Taxonomy" id="1305764"/>
    <lineage>
        <taxon>Eukaryota</taxon>
        <taxon>Fungi</taxon>
        <taxon>Dikarya</taxon>
        <taxon>Basidiomycota</taxon>
        <taxon>Ustilaginomycotina</taxon>
        <taxon>Ustilaginomycetes</taxon>
        <taxon>Ustilaginales</taxon>
        <taxon>Ustilaginaceae</taxon>
        <taxon>Pseudozyma</taxon>
    </lineage>
</organism>
<keyword evidence="3" id="KW-1185">Reference proteome</keyword>
<name>R9PB85_PSEHS</name>
<reference evidence="3" key="1">
    <citation type="journal article" date="2013" name="Genome Announc.">
        <title>Draft genome sequence of the basidiomycetous yeast-like fungus Pseudozyma hubeiensis SY62, which produces an abundant amount of the biosurfactant mannosylerythritol lipids.</title>
        <authorList>
            <person name="Konishi M."/>
            <person name="Hatada Y."/>
            <person name="Horiuchi J."/>
        </authorList>
    </citation>
    <scope>NUCLEOTIDE SEQUENCE [LARGE SCALE GENOMIC DNA]</scope>
    <source>
        <strain evidence="3">SY62</strain>
    </source>
</reference>
<feature type="chain" id="PRO_5004487865" description="Secreted protein" evidence="1">
    <location>
        <begin position="21"/>
        <end position="105"/>
    </location>
</feature>
<proteinExistence type="predicted"/>
<evidence type="ECO:0000256" key="1">
    <source>
        <dbReference type="SAM" id="SignalP"/>
    </source>
</evidence>
<accession>R9PB85</accession>
<dbReference type="Proteomes" id="UP000014071">
    <property type="component" value="Unassembled WGS sequence"/>
</dbReference>
<dbReference type="HOGENOM" id="CLU_2237792_0_0_1"/>